<dbReference type="Gene3D" id="3.20.20.140">
    <property type="entry name" value="Metal-dependent hydrolases"/>
    <property type="match status" value="1"/>
</dbReference>
<proteinExistence type="predicted"/>
<dbReference type="PANTHER" id="PTHR43569">
    <property type="entry name" value="AMIDOHYDROLASE"/>
    <property type="match status" value="1"/>
</dbReference>
<feature type="compositionally biased region" description="Polar residues" evidence="1">
    <location>
        <begin position="55"/>
        <end position="68"/>
    </location>
</feature>
<dbReference type="InterPro" id="IPR052350">
    <property type="entry name" value="Metallo-dep_Lactonases"/>
</dbReference>
<comment type="caution">
    <text evidence="2">The sequence shown here is derived from an EMBL/GenBank/DDBJ whole genome shotgun (WGS) entry which is preliminary data.</text>
</comment>
<reference evidence="2" key="1">
    <citation type="submission" date="2023-03" db="EMBL/GenBank/DDBJ databases">
        <title>Massive genome expansion in bonnet fungi (Mycena s.s.) driven by repeated elements and novel gene families across ecological guilds.</title>
        <authorList>
            <consortium name="Lawrence Berkeley National Laboratory"/>
            <person name="Harder C.B."/>
            <person name="Miyauchi S."/>
            <person name="Viragh M."/>
            <person name="Kuo A."/>
            <person name="Thoen E."/>
            <person name="Andreopoulos B."/>
            <person name="Lu D."/>
            <person name="Skrede I."/>
            <person name="Drula E."/>
            <person name="Henrissat B."/>
            <person name="Morin E."/>
            <person name="Kohler A."/>
            <person name="Barry K."/>
            <person name="LaButti K."/>
            <person name="Morin E."/>
            <person name="Salamov A."/>
            <person name="Lipzen A."/>
            <person name="Mereny Z."/>
            <person name="Hegedus B."/>
            <person name="Baldrian P."/>
            <person name="Stursova M."/>
            <person name="Weitz H."/>
            <person name="Taylor A."/>
            <person name="Grigoriev I.V."/>
            <person name="Nagy L.G."/>
            <person name="Martin F."/>
            <person name="Kauserud H."/>
        </authorList>
    </citation>
    <scope>NUCLEOTIDE SEQUENCE</scope>
    <source>
        <strain evidence="2">CBHHK200</strain>
    </source>
</reference>
<dbReference type="Proteomes" id="UP001218188">
    <property type="component" value="Unassembled WGS sequence"/>
</dbReference>
<dbReference type="AlphaFoldDB" id="A0AAD6TJY3"/>
<dbReference type="PANTHER" id="PTHR43569:SF2">
    <property type="entry name" value="AMIDOHYDROLASE-RELATED DOMAIN-CONTAINING PROTEIN"/>
    <property type="match status" value="1"/>
</dbReference>
<accession>A0AAD6TJY3</accession>
<sequence length="377" mass="40341">MPLPLLQWQCGLEGLNHRVRPNLVHSLDLYTMASVEPPPSPGVGARRKGPKTLPTLPSSAFSPPNTGTGERFPLPASPSTVHPDVVIDAHVVVADLDPTLAAWKKEAGQSLGGRIGGVVLALPEADAEKFVAGLQAKAPGVPILSLMVPFQLQAAQHQLPAYASGLAIPISLSTSFTQATPEAIASLKWALSQGRPVDIDVRAALSDSMFEAFEDLLSKAIADLPSVPPIIISSVLPPPHDLSLSIVKLMKHPTYRAFQSQTAALSLFPELYVKFLPPTWDAPTPATPLEPTSGSSETDSKQLKEWKRRVKMYLGPVMEAFGYQRIIFGSSPSPASQSASLAGDWYEIARESLAELGVEQEFIDAVFCSNAQKVYGS</sequence>
<protein>
    <submittedName>
        <fullName evidence="2">Uncharacterized protein</fullName>
    </submittedName>
</protein>
<organism evidence="2 3">
    <name type="scientific">Mycena alexandri</name>
    <dbReference type="NCBI Taxonomy" id="1745969"/>
    <lineage>
        <taxon>Eukaryota</taxon>
        <taxon>Fungi</taxon>
        <taxon>Dikarya</taxon>
        <taxon>Basidiomycota</taxon>
        <taxon>Agaricomycotina</taxon>
        <taxon>Agaricomycetes</taxon>
        <taxon>Agaricomycetidae</taxon>
        <taxon>Agaricales</taxon>
        <taxon>Marasmiineae</taxon>
        <taxon>Mycenaceae</taxon>
        <taxon>Mycena</taxon>
    </lineage>
</organism>
<feature type="region of interest" description="Disordered" evidence="1">
    <location>
        <begin position="37"/>
        <end position="70"/>
    </location>
</feature>
<dbReference type="EMBL" id="JARJCM010000004">
    <property type="protein sequence ID" value="KAJ7045618.1"/>
    <property type="molecule type" value="Genomic_DNA"/>
</dbReference>
<keyword evidence="3" id="KW-1185">Reference proteome</keyword>
<evidence type="ECO:0000313" key="3">
    <source>
        <dbReference type="Proteomes" id="UP001218188"/>
    </source>
</evidence>
<gene>
    <name evidence="2" type="ORF">C8F04DRAFT_1065495</name>
</gene>
<evidence type="ECO:0000313" key="2">
    <source>
        <dbReference type="EMBL" id="KAJ7045618.1"/>
    </source>
</evidence>
<name>A0AAD6TJY3_9AGAR</name>
<evidence type="ECO:0000256" key="1">
    <source>
        <dbReference type="SAM" id="MobiDB-lite"/>
    </source>
</evidence>